<evidence type="ECO:0000313" key="4">
    <source>
        <dbReference type="Proteomes" id="UP001432060"/>
    </source>
</evidence>
<dbReference type="Gene3D" id="2.80.10.50">
    <property type="match status" value="1"/>
</dbReference>
<accession>A0ABZ1XSF7</accession>
<dbReference type="Gene3D" id="3.40.33.10">
    <property type="entry name" value="CAP"/>
    <property type="match status" value="1"/>
</dbReference>
<dbReference type="PROSITE" id="PS50231">
    <property type="entry name" value="RICIN_B_LECTIN"/>
    <property type="match status" value="1"/>
</dbReference>
<organism evidence="3 4">
    <name type="scientific">Streptomyces melanogenes</name>
    <dbReference type="NCBI Taxonomy" id="67326"/>
    <lineage>
        <taxon>Bacteria</taxon>
        <taxon>Bacillati</taxon>
        <taxon>Actinomycetota</taxon>
        <taxon>Actinomycetes</taxon>
        <taxon>Kitasatosporales</taxon>
        <taxon>Streptomycetaceae</taxon>
        <taxon>Streptomyces</taxon>
    </lineage>
</organism>
<evidence type="ECO:0000256" key="1">
    <source>
        <dbReference type="SAM" id="SignalP"/>
    </source>
</evidence>
<dbReference type="EMBL" id="CP109019">
    <property type="protein sequence ID" value="WUT86490.1"/>
    <property type="molecule type" value="Genomic_DNA"/>
</dbReference>
<keyword evidence="4" id="KW-1185">Reference proteome</keyword>
<dbReference type="Pfam" id="PF00652">
    <property type="entry name" value="Ricin_B_lectin"/>
    <property type="match status" value="1"/>
</dbReference>
<gene>
    <name evidence="3" type="ORF">OG515_31975</name>
</gene>
<dbReference type="SUPFAM" id="SSF50370">
    <property type="entry name" value="Ricin B-like lectins"/>
    <property type="match status" value="1"/>
</dbReference>
<dbReference type="InterPro" id="IPR000772">
    <property type="entry name" value="Ricin_B_lectin"/>
</dbReference>
<sequence length="304" mass="32451">MTLALKKSHMKSHIWGALAVAAMGIAAVPATAHAAQLTGQVVGLGGKCLDVRGGNTGNGTPVQIYGCNGTASQRWTYTEQPGEVGATVTAFGKCLDVASSGTADRTPVQLWDCNGSGAQKWVRYQGDVLINPQSNKCLDVSGGNTADSTPVQIYACNFTASQVWKWGGDQGQNPPATLQRQVFDLVNNYRVQHGKAALQYDDVVARTAQDEANEEARRGQQGHWTFAAIRDSLSRYGYSRPAGPIAENAAGAPGFWKDAASVVDAWIKEPLHEQNILGDAYKYTGVGVTVDANGNYWWAQDFVG</sequence>
<protein>
    <submittedName>
        <fullName evidence="3">RICIN domain-containing protein</fullName>
    </submittedName>
</protein>
<dbReference type="PANTHER" id="PTHR31157:SF1">
    <property type="entry name" value="SCP DOMAIN-CONTAINING PROTEIN"/>
    <property type="match status" value="1"/>
</dbReference>
<dbReference type="SUPFAM" id="SSF55797">
    <property type="entry name" value="PR-1-like"/>
    <property type="match status" value="1"/>
</dbReference>
<dbReference type="InterPro" id="IPR035940">
    <property type="entry name" value="CAP_sf"/>
</dbReference>
<dbReference type="PANTHER" id="PTHR31157">
    <property type="entry name" value="SCP DOMAIN-CONTAINING PROTEIN"/>
    <property type="match status" value="1"/>
</dbReference>
<dbReference type="InterPro" id="IPR014044">
    <property type="entry name" value="CAP_dom"/>
</dbReference>
<dbReference type="InterPro" id="IPR035992">
    <property type="entry name" value="Ricin_B-like_lectins"/>
</dbReference>
<name>A0ABZ1XSF7_9ACTN</name>
<evidence type="ECO:0000313" key="3">
    <source>
        <dbReference type="EMBL" id="WUT86490.1"/>
    </source>
</evidence>
<feature type="signal peptide" evidence="1">
    <location>
        <begin position="1"/>
        <end position="34"/>
    </location>
</feature>
<dbReference type="Pfam" id="PF00188">
    <property type="entry name" value="CAP"/>
    <property type="match status" value="1"/>
</dbReference>
<dbReference type="CDD" id="cd05379">
    <property type="entry name" value="CAP_bacterial"/>
    <property type="match status" value="1"/>
</dbReference>
<keyword evidence="1" id="KW-0732">Signal</keyword>
<dbReference type="Proteomes" id="UP001432060">
    <property type="component" value="Chromosome"/>
</dbReference>
<dbReference type="CDD" id="cd23451">
    <property type="entry name" value="beta-trefoil_Ricin_laminarinase"/>
    <property type="match status" value="1"/>
</dbReference>
<dbReference type="RefSeq" id="WP_329402860.1">
    <property type="nucleotide sequence ID" value="NZ_CP109019.1"/>
</dbReference>
<feature type="domain" description="Ricin B lectin" evidence="2">
    <location>
        <begin position="38"/>
        <end position="167"/>
    </location>
</feature>
<reference evidence="3" key="1">
    <citation type="submission" date="2022-10" db="EMBL/GenBank/DDBJ databases">
        <title>The complete genomes of actinobacterial strains from the NBC collection.</title>
        <authorList>
            <person name="Joergensen T.S."/>
            <person name="Alvarez Arevalo M."/>
            <person name="Sterndorff E.B."/>
            <person name="Faurdal D."/>
            <person name="Vuksanovic O."/>
            <person name="Mourched A.-S."/>
            <person name="Charusanti P."/>
            <person name="Shaw S."/>
            <person name="Blin K."/>
            <person name="Weber T."/>
        </authorList>
    </citation>
    <scope>NUCLEOTIDE SEQUENCE</scope>
    <source>
        <strain evidence="3">NBC_00668</strain>
    </source>
</reference>
<evidence type="ECO:0000259" key="2">
    <source>
        <dbReference type="SMART" id="SM00458"/>
    </source>
</evidence>
<dbReference type="SMART" id="SM00458">
    <property type="entry name" value="RICIN"/>
    <property type="match status" value="1"/>
</dbReference>
<proteinExistence type="predicted"/>
<feature type="chain" id="PRO_5045506494" evidence="1">
    <location>
        <begin position="35"/>
        <end position="304"/>
    </location>
</feature>